<dbReference type="AlphaFoldDB" id="A0A2U1FLK1"/>
<evidence type="ECO:0000313" key="6">
    <source>
        <dbReference type="EMBL" id="PVZ13054.1"/>
    </source>
</evidence>
<keyword evidence="1" id="KW-0808">Transferase</keyword>
<gene>
    <name evidence="6" type="ORF">C8D89_102203</name>
</gene>
<dbReference type="Pfam" id="PF03861">
    <property type="entry name" value="ANTAR"/>
    <property type="match status" value="1"/>
</dbReference>
<keyword evidence="4" id="KW-0804">Transcription</keyword>
<dbReference type="Pfam" id="PF13185">
    <property type="entry name" value="GAF_2"/>
    <property type="match status" value="1"/>
</dbReference>
<sequence>MARSGLHSTDQELVVALRAASQDLIDQRVMRDRDALLSRLVVSAVSMVPAAVGGGISRTEGREVQSSHATTEAVQELDQLQGRLGEGPCLDAAEQPPDDGMLLVRDLGGDDASRWPRFAPRAVAAGFRSMLSVALIGNVGGRRSALNLYSGRPDAFDAHARLTAGLFAGHAGALLHGADHAHDLGIALASRDVIGQAKGILMERFCLDGDEAFAMMVKSSQDTNMKLADVARWLVGEAERRASQH</sequence>
<dbReference type="InterPro" id="IPR029016">
    <property type="entry name" value="GAF-like_dom_sf"/>
</dbReference>
<protein>
    <submittedName>
        <fullName evidence="6">ANTAR domain-containing protein</fullName>
    </submittedName>
</protein>
<dbReference type="InterPro" id="IPR036388">
    <property type="entry name" value="WH-like_DNA-bd_sf"/>
</dbReference>
<dbReference type="PROSITE" id="PS50921">
    <property type="entry name" value="ANTAR"/>
    <property type="match status" value="1"/>
</dbReference>
<evidence type="ECO:0000256" key="3">
    <source>
        <dbReference type="ARBA" id="ARBA00023015"/>
    </source>
</evidence>
<evidence type="ECO:0000256" key="1">
    <source>
        <dbReference type="ARBA" id="ARBA00022679"/>
    </source>
</evidence>
<dbReference type="SUPFAM" id="SSF55781">
    <property type="entry name" value="GAF domain-like"/>
    <property type="match status" value="1"/>
</dbReference>
<dbReference type="EMBL" id="QEKW01000002">
    <property type="protein sequence ID" value="PVZ13054.1"/>
    <property type="molecule type" value="Genomic_DNA"/>
</dbReference>
<accession>A0A2U1FLK1</accession>
<dbReference type="Gene3D" id="1.10.10.10">
    <property type="entry name" value="Winged helix-like DNA-binding domain superfamily/Winged helix DNA-binding domain"/>
    <property type="match status" value="1"/>
</dbReference>
<dbReference type="GO" id="GO:0003723">
    <property type="term" value="F:RNA binding"/>
    <property type="evidence" value="ECO:0007669"/>
    <property type="project" value="InterPro"/>
</dbReference>
<evidence type="ECO:0000259" key="5">
    <source>
        <dbReference type="PROSITE" id="PS50921"/>
    </source>
</evidence>
<keyword evidence="7" id="KW-1185">Reference proteome</keyword>
<dbReference type="RefSeq" id="WP_116707120.1">
    <property type="nucleotide sequence ID" value="NZ_QEKW01000002.1"/>
</dbReference>
<dbReference type="OrthoDB" id="4929862at2"/>
<dbReference type="InterPro" id="IPR011006">
    <property type="entry name" value="CheY-like_superfamily"/>
</dbReference>
<dbReference type="SMART" id="SM01012">
    <property type="entry name" value="ANTAR"/>
    <property type="match status" value="1"/>
</dbReference>
<dbReference type="PIRSF" id="PIRSF036625">
    <property type="entry name" value="GAF_ANTAR"/>
    <property type="match status" value="1"/>
</dbReference>
<evidence type="ECO:0000256" key="4">
    <source>
        <dbReference type="ARBA" id="ARBA00023163"/>
    </source>
</evidence>
<dbReference type="InterPro" id="IPR003018">
    <property type="entry name" value="GAF"/>
</dbReference>
<proteinExistence type="predicted"/>
<reference evidence="6 7" key="1">
    <citation type="submission" date="2018-04" db="EMBL/GenBank/DDBJ databases">
        <title>Genomic Encyclopedia of Type Strains, Phase IV (KMG-IV): sequencing the most valuable type-strain genomes for metagenomic binning, comparative biology and taxonomic classification.</title>
        <authorList>
            <person name="Goeker M."/>
        </authorList>
    </citation>
    <scope>NUCLEOTIDE SEQUENCE [LARGE SCALE GENOMIC DNA]</scope>
    <source>
        <strain evidence="6 7">DSM 45771</strain>
    </source>
</reference>
<dbReference type="InterPro" id="IPR012074">
    <property type="entry name" value="GAF_ANTAR"/>
</dbReference>
<dbReference type="InterPro" id="IPR005561">
    <property type="entry name" value="ANTAR"/>
</dbReference>
<evidence type="ECO:0000313" key="7">
    <source>
        <dbReference type="Proteomes" id="UP000245639"/>
    </source>
</evidence>
<dbReference type="Gene3D" id="3.30.450.40">
    <property type="match status" value="1"/>
</dbReference>
<dbReference type="SUPFAM" id="SSF52172">
    <property type="entry name" value="CheY-like"/>
    <property type="match status" value="1"/>
</dbReference>
<name>A0A2U1FLK1_9PSEU</name>
<keyword evidence="3" id="KW-0805">Transcription regulation</keyword>
<dbReference type="Proteomes" id="UP000245639">
    <property type="component" value="Unassembled WGS sequence"/>
</dbReference>
<organism evidence="6 7">
    <name type="scientific">Actinomycetospora cinnamomea</name>
    <dbReference type="NCBI Taxonomy" id="663609"/>
    <lineage>
        <taxon>Bacteria</taxon>
        <taxon>Bacillati</taxon>
        <taxon>Actinomycetota</taxon>
        <taxon>Actinomycetes</taxon>
        <taxon>Pseudonocardiales</taxon>
        <taxon>Pseudonocardiaceae</taxon>
        <taxon>Actinomycetospora</taxon>
    </lineage>
</organism>
<comment type="caution">
    <text evidence="6">The sequence shown here is derived from an EMBL/GenBank/DDBJ whole genome shotgun (WGS) entry which is preliminary data.</text>
</comment>
<evidence type="ECO:0000256" key="2">
    <source>
        <dbReference type="ARBA" id="ARBA00022777"/>
    </source>
</evidence>
<keyword evidence="2" id="KW-0418">Kinase</keyword>
<feature type="domain" description="ANTAR" evidence="5">
    <location>
        <begin position="174"/>
        <end position="235"/>
    </location>
</feature>
<dbReference type="GO" id="GO:0016301">
    <property type="term" value="F:kinase activity"/>
    <property type="evidence" value="ECO:0007669"/>
    <property type="project" value="UniProtKB-KW"/>
</dbReference>